<proteinExistence type="predicted"/>
<gene>
    <name evidence="3" type="ORF">DDF67_19015</name>
</gene>
<name>A0A2T9JLP2_9CAUL</name>
<keyword evidence="1" id="KW-1133">Transmembrane helix</keyword>
<feature type="transmembrane region" description="Helical" evidence="1">
    <location>
        <begin position="280"/>
        <end position="300"/>
    </location>
</feature>
<dbReference type="PANTHER" id="PTHR43179">
    <property type="entry name" value="RHAMNOSYLTRANSFERASE WBBL"/>
    <property type="match status" value="1"/>
</dbReference>
<keyword evidence="4" id="KW-1185">Reference proteome</keyword>
<dbReference type="OrthoDB" id="9771846at2"/>
<dbReference type="InterPro" id="IPR001173">
    <property type="entry name" value="Glyco_trans_2-like"/>
</dbReference>
<dbReference type="EMBL" id="QDKQ01000064">
    <property type="protein sequence ID" value="PVM84611.1"/>
    <property type="molecule type" value="Genomic_DNA"/>
</dbReference>
<dbReference type="Gene3D" id="3.90.550.10">
    <property type="entry name" value="Spore Coat Polysaccharide Biosynthesis Protein SpsA, Chain A"/>
    <property type="match status" value="1"/>
</dbReference>
<dbReference type="InterPro" id="IPR029044">
    <property type="entry name" value="Nucleotide-diphossugar_trans"/>
</dbReference>
<evidence type="ECO:0000313" key="4">
    <source>
        <dbReference type="Proteomes" id="UP000245073"/>
    </source>
</evidence>
<accession>A0A2T9JLP2</accession>
<protein>
    <submittedName>
        <fullName evidence="3">Glycosyltransferase family 2 protein</fullName>
    </submittedName>
</protein>
<dbReference type="Pfam" id="PF00535">
    <property type="entry name" value="Glycos_transf_2"/>
    <property type="match status" value="1"/>
</dbReference>
<reference evidence="3 4" key="1">
    <citation type="submission" date="2018-04" db="EMBL/GenBank/DDBJ databases">
        <title>The genome sequence of Caulobacter sp. 744.</title>
        <authorList>
            <person name="Gao J."/>
            <person name="Sun J."/>
        </authorList>
    </citation>
    <scope>NUCLEOTIDE SEQUENCE [LARGE SCALE GENOMIC DNA]</scope>
    <source>
        <strain evidence="3 4">774</strain>
    </source>
</reference>
<dbReference type="RefSeq" id="WP_109102411.1">
    <property type="nucleotide sequence ID" value="NZ_QDKQ01000064.1"/>
</dbReference>
<keyword evidence="1" id="KW-0472">Membrane</keyword>
<sequence length="314" mass="34404">MNSILPSFTVLAAGARPAKPLVSVVMVVYWTGEALVDSIRHVLAEPMVDEFVIVDNGSSPQEADMLRALGLTEPRVQLVQGHGNVGFARGANLGAQVAQGEYLIFLNPDAYLQPDCVPAMVAAFRDQPVPTVMGARVMNIDGTEQRGGRRGEVTPVTTLLSLSQLSQKVARFKRFEIHREHEPLPAEPTSMPTISGACFALRRTDFDALAGFDEGYFLHVEDVDLCWRARQAGGQVLFHPNARVIHLGHTSLEHPVKVEFHKGVGLARYFIKRADSIQRYALAVMLAPLILGLSVCRPAINARLRKAKLKKARA</sequence>
<evidence type="ECO:0000313" key="3">
    <source>
        <dbReference type="EMBL" id="PVM84611.1"/>
    </source>
</evidence>
<dbReference type="Proteomes" id="UP000245073">
    <property type="component" value="Unassembled WGS sequence"/>
</dbReference>
<dbReference type="CDD" id="cd04186">
    <property type="entry name" value="GT_2_like_c"/>
    <property type="match status" value="1"/>
</dbReference>
<evidence type="ECO:0000256" key="1">
    <source>
        <dbReference type="SAM" id="Phobius"/>
    </source>
</evidence>
<dbReference type="SUPFAM" id="SSF53448">
    <property type="entry name" value="Nucleotide-diphospho-sugar transferases"/>
    <property type="match status" value="1"/>
</dbReference>
<dbReference type="PANTHER" id="PTHR43179:SF7">
    <property type="entry name" value="RHAMNOSYLTRANSFERASE WBBL"/>
    <property type="match status" value="1"/>
</dbReference>
<dbReference type="GO" id="GO:0016740">
    <property type="term" value="F:transferase activity"/>
    <property type="evidence" value="ECO:0007669"/>
    <property type="project" value="UniProtKB-KW"/>
</dbReference>
<keyword evidence="1" id="KW-0812">Transmembrane</keyword>
<dbReference type="AlphaFoldDB" id="A0A2T9JLP2"/>
<evidence type="ECO:0000259" key="2">
    <source>
        <dbReference type="Pfam" id="PF00535"/>
    </source>
</evidence>
<keyword evidence="3" id="KW-0808">Transferase</keyword>
<feature type="domain" description="Glycosyltransferase 2-like" evidence="2">
    <location>
        <begin position="23"/>
        <end position="207"/>
    </location>
</feature>
<comment type="caution">
    <text evidence="3">The sequence shown here is derived from an EMBL/GenBank/DDBJ whole genome shotgun (WGS) entry which is preliminary data.</text>
</comment>
<organism evidence="3 4">
    <name type="scientific">Caulobacter endophyticus</name>
    <dbReference type="NCBI Taxonomy" id="2172652"/>
    <lineage>
        <taxon>Bacteria</taxon>
        <taxon>Pseudomonadati</taxon>
        <taxon>Pseudomonadota</taxon>
        <taxon>Alphaproteobacteria</taxon>
        <taxon>Caulobacterales</taxon>
        <taxon>Caulobacteraceae</taxon>
        <taxon>Caulobacter</taxon>
    </lineage>
</organism>